<feature type="binding site" evidence="15">
    <location>
        <begin position="549"/>
        <end position="550"/>
    </location>
    <ligand>
        <name>NADP(+)</name>
        <dbReference type="ChEBI" id="CHEBI:58349"/>
    </ligand>
</feature>
<dbReference type="GO" id="GO:0010181">
    <property type="term" value="F:FMN binding"/>
    <property type="evidence" value="ECO:0007669"/>
    <property type="project" value="UniProtKB-UniRule"/>
</dbReference>
<feature type="binding site" evidence="15">
    <location>
        <position position="370"/>
    </location>
    <ligand>
        <name>FAD</name>
        <dbReference type="ChEBI" id="CHEBI:57692"/>
    </ligand>
</feature>
<evidence type="ECO:0000256" key="5">
    <source>
        <dbReference type="ARBA" id="ARBA00022448"/>
    </source>
</evidence>
<organism evidence="19 20">
    <name type="scientific">Aspergillus aculeatus (strain ATCC 16872 / CBS 172.66 / WB 5094)</name>
    <dbReference type="NCBI Taxonomy" id="690307"/>
    <lineage>
        <taxon>Eukaryota</taxon>
        <taxon>Fungi</taxon>
        <taxon>Dikarya</taxon>
        <taxon>Ascomycota</taxon>
        <taxon>Pezizomycotina</taxon>
        <taxon>Eurotiomycetes</taxon>
        <taxon>Eurotiomycetidae</taxon>
        <taxon>Eurotiales</taxon>
        <taxon>Aspergillaceae</taxon>
        <taxon>Aspergillus</taxon>
        <taxon>Aspergillus subgen. Circumdati</taxon>
    </lineage>
</organism>
<dbReference type="PROSITE" id="PS50902">
    <property type="entry name" value="FLAVODOXIN_LIKE"/>
    <property type="match status" value="1"/>
</dbReference>
<evidence type="ECO:0000256" key="7">
    <source>
        <dbReference type="ARBA" id="ARBA00022630"/>
    </source>
</evidence>
<dbReference type="PROSITE" id="PS51384">
    <property type="entry name" value="FAD_FR"/>
    <property type="match status" value="1"/>
</dbReference>
<dbReference type="SUPFAM" id="SSF52343">
    <property type="entry name" value="Ferredoxin reductase-like, C-terminal NADP-linked domain"/>
    <property type="match status" value="1"/>
</dbReference>
<dbReference type="FunFam" id="1.20.990.10:FF:000013">
    <property type="entry name" value="NADPH-dependent diflavin oxidoreductase 1"/>
    <property type="match status" value="1"/>
</dbReference>
<comment type="similarity">
    <text evidence="15">Belongs to the NADPH-dependent diflavin oxidoreductase NDOR1 family.</text>
</comment>
<feature type="region of interest" description="Disordered" evidence="16">
    <location>
        <begin position="184"/>
        <end position="211"/>
    </location>
</feature>
<evidence type="ECO:0000256" key="9">
    <source>
        <dbReference type="ARBA" id="ARBA00022827"/>
    </source>
</evidence>
<comment type="function">
    <text evidence="13">The electron transfer flavoprotein serves as a specific electron acceptor for several dehydrogenases, including five acyl-CoA dehydrogenases, glutaryl-CoA and sarcosine dehydrogenase. It transfers the electrons to the main mitochondrial respiratory chain via ETF-ubiquinone oxidoreductase (ETF dehydrogenase).</text>
</comment>
<dbReference type="Gene3D" id="2.40.30.10">
    <property type="entry name" value="Translation factors"/>
    <property type="match status" value="1"/>
</dbReference>
<feature type="compositionally biased region" description="Basic and acidic residues" evidence="16">
    <location>
        <begin position="202"/>
        <end position="211"/>
    </location>
</feature>
<dbReference type="InterPro" id="IPR017927">
    <property type="entry name" value="FAD-bd_FR_type"/>
</dbReference>
<dbReference type="Pfam" id="PF01012">
    <property type="entry name" value="ETF"/>
    <property type="match status" value="1"/>
</dbReference>
<dbReference type="STRING" id="690307.A0A1L9WKZ0"/>
<dbReference type="RefSeq" id="XP_020053165.1">
    <property type="nucleotide sequence ID" value="XM_020202850.1"/>
</dbReference>
<comment type="subunit">
    <text evidence="15">Interacts with DRE2; as part of the cytosolic iron-sulfur (Fe-S) protein assembly (CIA) machinery.</text>
</comment>
<feature type="binding site" evidence="15">
    <location>
        <begin position="439"/>
        <end position="442"/>
    </location>
    <ligand>
        <name>FAD</name>
        <dbReference type="ChEBI" id="CHEBI:57692"/>
    </ligand>
</feature>
<comment type="subcellular location">
    <subcellularLocation>
        <location evidence="15">Cytoplasm</location>
    </subcellularLocation>
    <subcellularLocation>
        <location evidence="15">Mitochondrion</location>
    </subcellularLocation>
    <subcellularLocation>
        <location evidence="3">Mitochondrion matrix</location>
    </subcellularLocation>
    <text evidence="15">Relocalizes to mitochondria after H(2)O(2) exposure.</text>
</comment>
<dbReference type="VEuPathDB" id="FungiDB:ASPACDRAFT_54209"/>
<dbReference type="OMA" id="DIMSIPR"/>
<evidence type="ECO:0000256" key="16">
    <source>
        <dbReference type="SAM" id="MobiDB-lite"/>
    </source>
</evidence>
<feature type="binding site" evidence="15">
    <location>
        <begin position="67"/>
        <end position="70"/>
    </location>
    <ligand>
        <name>FMN</name>
        <dbReference type="ChEBI" id="CHEBI:58210"/>
    </ligand>
</feature>
<feature type="binding site" evidence="15">
    <location>
        <position position="481"/>
    </location>
    <ligand>
        <name>NADP(+)</name>
        <dbReference type="ChEBI" id="CHEBI:58349"/>
    </ligand>
</feature>
<dbReference type="HAMAP" id="MF_03178">
    <property type="entry name" value="NDOR1"/>
    <property type="match status" value="1"/>
</dbReference>
<evidence type="ECO:0000259" key="18">
    <source>
        <dbReference type="PROSITE" id="PS51384"/>
    </source>
</evidence>
<dbReference type="FunFam" id="3.40.50.80:FF:000030">
    <property type="entry name" value="NADPH-dependent diflavin oxidoreductase 1"/>
    <property type="match status" value="1"/>
</dbReference>
<comment type="cofactor">
    <cofactor evidence="1 15">
        <name>FMN</name>
        <dbReference type="ChEBI" id="CHEBI:58210"/>
    </cofactor>
</comment>
<keyword evidence="20" id="KW-1185">Reference proteome</keyword>
<evidence type="ECO:0000256" key="6">
    <source>
        <dbReference type="ARBA" id="ARBA00022490"/>
    </source>
</evidence>
<dbReference type="Gene3D" id="3.40.50.360">
    <property type="match status" value="1"/>
</dbReference>
<sequence length="902" mass="99926">MSSKPQLTQQRRSALVLYGSETGNSQEVAEELGALAERLHFKTHVAELNQYKPETLNSYTLVLFVVSTTGQGDFPANARSFWRSLLLKKLPATFLSGVNFAAFGLGDSSYPKFNWAARKLHKRLLQLGAEEIHPCGEADQQHPEGLREHLLDTYPLPPGQVPIPDNVQLPPKWVLQLRDDGEESLKSERAAGSDAGVNGSSELDRLGHDLRPLPDTLTATLTENRRATAANHWQDVRHLSLTVPEAVSYVPGDMLSITPKNFAVDVDNLITMMGWEADVDRPVTLVPGPTLLMADDEDMPSPPIQGFDSYPRLTLRALLTDYLDIQAIPRRAFFATVAHYTDYEMHKERLLEFTNPEFLDELWDYTTRPRRSILEVLHEFDSVKIPWQHAVSVFPIMRARQFSIASGGALKHTAEGGTKFELLVAIVKYQTVIKRIRQGVCTRYLSVLQPGSTLQVQLQRGGLNSSVNQLVGPTVLIGPGTGIAPLRSMIWEKAAIVKAYREENPGVEPPIGPTLLVYGGRNREADFFFEQEWEELGELVRLKVLTAFSRDQTQKVYVQDVIRENVGLLFKLLHDMRGSVYICGSSGNMPKAVRQALTEAFQHGPEVETDRFNEQGAEQYLLGMEKTGRYKQETTLTMASNLRILVPIKRVIDYAVKPRVNKANTGVETAGVKHSLNPFDELSVEEAVRLRERHTKKQSPIKVDQILALSAGGPKCADTLRTAMAMGADRAFHVDVGDSPDGGPEPLTVAKMLQAVVKQENINLVLLGKQAIDGDQGQTGQMLAGLLGWPQATQASKVEIKDESGTVEVTHEVDGGVETLRAQLPMIITTDLRLNEPRYATLPNIMKAKKKPLEKKTLADFGIEDKKRLKTIKVTEPPARQGGGKVEDVDGLIGKLKELGAL</sequence>
<dbReference type="Pfam" id="PF00258">
    <property type="entry name" value="Flavodoxin_1"/>
    <property type="match status" value="1"/>
</dbReference>
<protein>
    <recommendedName>
        <fullName evidence="15">NADPH-dependent diflavin oxidoreductase 1</fullName>
        <ecNumber evidence="15">1.18.1.-</ecNumber>
    </recommendedName>
    <alternativeName>
        <fullName evidence="15">NADPH-dependent FMN and FAD-containing oxidoreductase</fullName>
    </alternativeName>
</protein>
<dbReference type="PRINTS" id="PR00371">
    <property type="entry name" value="FPNCR"/>
</dbReference>
<dbReference type="InterPro" id="IPR014729">
    <property type="entry name" value="Rossmann-like_a/b/a_fold"/>
</dbReference>
<dbReference type="CDD" id="cd01714">
    <property type="entry name" value="ETF_beta"/>
    <property type="match status" value="1"/>
</dbReference>
<keyword evidence="11" id="KW-0249">Electron transport</keyword>
<dbReference type="Gene3D" id="1.20.990.10">
    <property type="entry name" value="NADPH-cytochrome p450 Reductase, Chain A, domain 3"/>
    <property type="match status" value="1"/>
</dbReference>
<keyword evidence="10 15" id="KW-0521">NADP</keyword>
<evidence type="ECO:0000256" key="10">
    <source>
        <dbReference type="ARBA" id="ARBA00022857"/>
    </source>
</evidence>
<dbReference type="InterPro" id="IPR017938">
    <property type="entry name" value="Riboflavin_synthase-like_b-brl"/>
</dbReference>
<gene>
    <name evidence="15" type="primary">TAH18</name>
    <name evidence="19" type="ORF">ASPACDRAFT_54209</name>
</gene>
<evidence type="ECO:0000313" key="19">
    <source>
        <dbReference type="EMBL" id="OJJ96825.1"/>
    </source>
</evidence>
<dbReference type="InterPro" id="IPR028879">
    <property type="entry name" value="NDOR1"/>
</dbReference>
<feature type="binding site" evidence="15">
    <location>
        <begin position="400"/>
        <end position="403"/>
    </location>
    <ligand>
        <name>FAD</name>
        <dbReference type="ChEBI" id="CHEBI:57692"/>
    </ligand>
</feature>
<keyword evidence="7 15" id="KW-0285">Flavoprotein</keyword>
<feature type="binding site" evidence="15">
    <location>
        <begin position="555"/>
        <end position="559"/>
    </location>
    <ligand>
        <name>NADP(+)</name>
        <dbReference type="ChEBI" id="CHEBI:58349"/>
    </ligand>
</feature>
<evidence type="ECO:0000259" key="17">
    <source>
        <dbReference type="PROSITE" id="PS50902"/>
    </source>
</evidence>
<dbReference type="InterPro" id="IPR033948">
    <property type="entry name" value="ETF_beta_N"/>
</dbReference>
<dbReference type="InterPro" id="IPR029039">
    <property type="entry name" value="Flavoprotein-like_sf"/>
</dbReference>
<proteinExistence type="inferred from homology"/>
<accession>A0A1L9WKZ0</accession>
<dbReference type="FunFam" id="3.40.50.620:FF:000011">
    <property type="entry name" value="Electron transfer flavoprotein subunit beta"/>
    <property type="match status" value="1"/>
</dbReference>
<dbReference type="AlphaFoldDB" id="A0A1L9WKZ0"/>
<evidence type="ECO:0000313" key="20">
    <source>
        <dbReference type="Proteomes" id="UP000184546"/>
    </source>
</evidence>
<keyword evidence="8 15" id="KW-0288">FMN</keyword>
<dbReference type="GO" id="GO:0050660">
    <property type="term" value="F:flavin adenine dinucleotide binding"/>
    <property type="evidence" value="ECO:0007669"/>
    <property type="project" value="UniProtKB-UniRule"/>
</dbReference>
<dbReference type="GO" id="GO:0046395">
    <property type="term" value="P:carboxylic acid catabolic process"/>
    <property type="evidence" value="ECO:0007669"/>
    <property type="project" value="UniProtKB-ARBA"/>
</dbReference>
<dbReference type="GO" id="GO:0005759">
    <property type="term" value="C:mitochondrial matrix"/>
    <property type="evidence" value="ECO:0007669"/>
    <property type="project" value="UniProtKB-SubCell"/>
</dbReference>
<feature type="binding site" evidence="15">
    <location>
        <begin position="105"/>
        <end position="114"/>
    </location>
    <ligand>
        <name>FMN</name>
        <dbReference type="ChEBI" id="CHEBI:58210"/>
    </ligand>
</feature>
<dbReference type="InterPro" id="IPR023173">
    <property type="entry name" value="NADPH_Cyt_P450_Rdtase_alpha"/>
</dbReference>
<comment type="similarity">
    <text evidence="15">In the N-terminal section; belongs to the flavodoxin family.</text>
</comment>
<dbReference type="GO" id="GO:0160246">
    <property type="term" value="F:NADPH-iron-sulfur [2Fe-2S] protein oxidoreductase activity"/>
    <property type="evidence" value="ECO:0007669"/>
    <property type="project" value="InterPro"/>
</dbReference>
<dbReference type="GO" id="GO:0005829">
    <property type="term" value="C:cytosol"/>
    <property type="evidence" value="ECO:0007669"/>
    <property type="project" value="TreeGrafter"/>
</dbReference>
<dbReference type="EC" id="1.18.1.-" evidence="15"/>
<comment type="similarity">
    <text evidence="15">In the C-terminal section; belongs to the flavoprotein pyridine nucleotide cytochrome reductase family.</text>
</comment>
<dbReference type="GO" id="GO:0050661">
    <property type="term" value="F:NADP binding"/>
    <property type="evidence" value="ECO:0007669"/>
    <property type="project" value="UniProtKB-UniRule"/>
</dbReference>
<dbReference type="Pfam" id="PF00667">
    <property type="entry name" value="FAD_binding_1"/>
    <property type="match status" value="1"/>
</dbReference>
<feature type="binding site" evidence="15">
    <location>
        <begin position="20"/>
        <end position="25"/>
    </location>
    <ligand>
        <name>FMN</name>
        <dbReference type="ChEBI" id="CHEBI:58210"/>
    </ligand>
</feature>
<keyword evidence="6 15" id="KW-0963">Cytoplasm</keyword>
<evidence type="ECO:0000256" key="8">
    <source>
        <dbReference type="ARBA" id="ARBA00022643"/>
    </source>
</evidence>
<feature type="domain" description="Flavodoxin-like" evidence="17">
    <location>
        <begin position="14"/>
        <end position="159"/>
    </location>
</feature>
<dbReference type="Pfam" id="PF00175">
    <property type="entry name" value="NAD_binding_1"/>
    <property type="match status" value="1"/>
</dbReference>
<dbReference type="Proteomes" id="UP000184546">
    <property type="component" value="Unassembled WGS sequence"/>
</dbReference>
<evidence type="ECO:0000256" key="13">
    <source>
        <dbReference type="ARBA" id="ARBA00025416"/>
    </source>
</evidence>
<name>A0A1L9WKZ0_ASPA1</name>
<dbReference type="Gene3D" id="3.40.50.80">
    <property type="entry name" value="Nucleotide-binding domain of ferredoxin-NADP reductase (FNR) module"/>
    <property type="match status" value="1"/>
</dbReference>
<comment type="cofactor">
    <cofactor evidence="2 15">
        <name>FAD</name>
        <dbReference type="ChEBI" id="CHEBI:57692"/>
    </cofactor>
</comment>
<evidence type="ECO:0000256" key="12">
    <source>
        <dbReference type="ARBA" id="ARBA00023002"/>
    </source>
</evidence>
<keyword evidence="15" id="KW-0496">Mitochondrion</keyword>
<dbReference type="InterPro" id="IPR008254">
    <property type="entry name" value="Flavodoxin/NO_synth"/>
</dbReference>
<dbReference type="InterPro" id="IPR014730">
    <property type="entry name" value="ETF_a/b_N"/>
</dbReference>
<keyword evidence="12 15" id="KW-0560">Oxidoreductase</keyword>
<comment type="function">
    <text evidence="15">NADPH-dependent reductase which is a central component of the cytosolic iron-sulfur (Fe-S) protein assembly (CIA) machinery. Transfers electrons from NADPH via its FAD and FMN prosthetic groups to the [2Fe-2S] cluster of DRE2, another key component of the CIA machinery. In turn, this reduced cluster provides electrons for assembly of cytosolic iron-sulfur cluster proteins. Positively controls H(2)O(2)-induced cell death.</text>
</comment>
<dbReference type="InterPro" id="IPR001709">
    <property type="entry name" value="Flavoprot_Pyr_Nucl_cyt_Rdtase"/>
</dbReference>
<dbReference type="GO" id="GO:0003958">
    <property type="term" value="F:NADPH-hemoprotein reductase activity"/>
    <property type="evidence" value="ECO:0007669"/>
    <property type="project" value="UniProtKB-EC"/>
</dbReference>
<evidence type="ECO:0000256" key="2">
    <source>
        <dbReference type="ARBA" id="ARBA00001974"/>
    </source>
</evidence>
<dbReference type="EMBL" id="KV878984">
    <property type="protein sequence ID" value="OJJ96825.1"/>
    <property type="molecule type" value="Genomic_DNA"/>
</dbReference>
<dbReference type="InterPro" id="IPR039261">
    <property type="entry name" value="FNR_nucleotide-bd"/>
</dbReference>
<evidence type="ECO:0000256" key="15">
    <source>
        <dbReference type="HAMAP-Rule" id="MF_03178"/>
    </source>
</evidence>
<feature type="domain" description="FAD-binding FR-type" evidence="18">
    <location>
        <begin position="214"/>
        <end position="469"/>
    </location>
</feature>
<keyword evidence="9 15" id="KW-0274">FAD</keyword>
<dbReference type="SUPFAM" id="SSF52402">
    <property type="entry name" value="Adenine nucleotide alpha hydrolases-like"/>
    <property type="match status" value="1"/>
</dbReference>
<dbReference type="InterPro" id="IPR001094">
    <property type="entry name" value="Flavdoxin-like"/>
</dbReference>
<dbReference type="SMART" id="SM00893">
    <property type="entry name" value="ETF"/>
    <property type="match status" value="1"/>
</dbReference>
<dbReference type="SUPFAM" id="SSF52218">
    <property type="entry name" value="Flavoproteins"/>
    <property type="match status" value="1"/>
</dbReference>
<dbReference type="GeneID" id="30976664"/>
<dbReference type="InterPro" id="IPR001433">
    <property type="entry name" value="OxRdtase_FAD/NAD-bd"/>
</dbReference>
<dbReference type="PANTHER" id="PTHR19384">
    <property type="entry name" value="NITRIC OXIDE SYNTHASE-RELATED"/>
    <property type="match status" value="1"/>
</dbReference>
<comment type="caution">
    <text evidence="15">Lacks conserved residue(s) required for the propagation of feature annotation.</text>
</comment>
<evidence type="ECO:0000256" key="11">
    <source>
        <dbReference type="ARBA" id="ARBA00022982"/>
    </source>
</evidence>
<evidence type="ECO:0000256" key="3">
    <source>
        <dbReference type="ARBA" id="ARBA00004305"/>
    </source>
</evidence>
<dbReference type="SUPFAM" id="SSF63380">
    <property type="entry name" value="Riboflavin synthase domain-like"/>
    <property type="match status" value="1"/>
</dbReference>
<dbReference type="PRINTS" id="PR00369">
    <property type="entry name" value="FLAVODOXIN"/>
</dbReference>
<evidence type="ECO:0000256" key="14">
    <source>
        <dbReference type="ARBA" id="ARBA00049342"/>
    </source>
</evidence>
<evidence type="ECO:0000256" key="1">
    <source>
        <dbReference type="ARBA" id="ARBA00001917"/>
    </source>
</evidence>
<comment type="catalytic activity">
    <reaction evidence="14">
        <text>2 oxidized [cytochrome P450] + NADPH = 2 reduced [cytochrome P450] + NADP(+) + H(+)</text>
        <dbReference type="Rhea" id="RHEA:24040"/>
        <dbReference type="Rhea" id="RHEA-COMP:14627"/>
        <dbReference type="Rhea" id="RHEA-COMP:14628"/>
        <dbReference type="ChEBI" id="CHEBI:15378"/>
        <dbReference type="ChEBI" id="CHEBI:55376"/>
        <dbReference type="ChEBI" id="CHEBI:57783"/>
        <dbReference type="ChEBI" id="CHEBI:58349"/>
        <dbReference type="ChEBI" id="CHEBI:60344"/>
        <dbReference type="EC" id="1.6.2.4"/>
    </reaction>
</comment>
<dbReference type="GO" id="GO:0016226">
    <property type="term" value="P:iron-sulfur cluster assembly"/>
    <property type="evidence" value="ECO:0007669"/>
    <property type="project" value="UniProtKB-UniRule"/>
</dbReference>
<dbReference type="OrthoDB" id="1856718at2759"/>
<dbReference type="PANTHER" id="PTHR19384:SF10">
    <property type="entry name" value="NADPH-DEPENDENT DIFLAVIN OXIDOREDUCTASE 1"/>
    <property type="match status" value="1"/>
</dbReference>
<evidence type="ECO:0000256" key="4">
    <source>
        <dbReference type="ARBA" id="ARBA00007557"/>
    </source>
</evidence>
<keyword evidence="5" id="KW-0813">Transport</keyword>
<dbReference type="InterPro" id="IPR003097">
    <property type="entry name" value="CysJ-like_FAD-binding"/>
</dbReference>
<dbReference type="Gene3D" id="3.40.50.620">
    <property type="entry name" value="HUPs"/>
    <property type="match status" value="1"/>
</dbReference>
<reference evidence="20" key="1">
    <citation type="journal article" date="2017" name="Genome Biol.">
        <title>Comparative genomics reveals high biological diversity and specific adaptations in the industrially and medically important fungal genus Aspergillus.</title>
        <authorList>
            <person name="de Vries R.P."/>
            <person name="Riley R."/>
            <person name="Wiebenga A."/>
            <person name="Aguilar-Osorio G."/>
            <person name="Amillis S."/>
            <person name="Uchima C.A."/>
            <person name="Anderluh G."/>
            <person name="Asadollahi M."/>
            <person name="Askin M."/>
            <person name="Barry K."/>
            <person name="Battaglia E."/>
            <person name="Bayram O."/>
            <person name="Benocci T."/>
            <person name="Braus-Stromeyer S.A."/>
            <person name="Caldana C."/>
            <person name="Canovas D."/>
            <person name="Cerqueira G.C."/>
            <person name="Chen F."/>
            <person name="Chen W."/>
            <person name="Choi C."/>
            <person name="Clum A."/>
            <person name="Dos Santos R.A."/>
            <person name="Damasio A.R."/>
            <person name="Diallinas G."/>
            <person name="Emri T."/>
            <person name="Fekete E."/>
            <person name="Flipphi M."/>
            <person name="Freyberg S."/>
            <person name="Gallo A."/>
            <person name="Gournas C."/>
            <person name="Habgood R."/>
            <person name="Hainaut M."/>
            <person name="Harispe M.L."/>
            <person name="Henrissat B."/>
            <person name="Hilden K.S."/>
            <person name="Hope R."/>
            <person name="Hossain A."/>
            <person name="Karabika E."/>
            <person name="Karaffa L."/>
            <person name="Karanyi Z."/>
            <person name="Krasevec N."/>
            <person name="Kuo A."/>
            <person name="Kusch H."/>
            <person name="LaButti K."/>
            <person name="Lagendijk E.L."/>
            <person name="Lapidus A."/>
            <person name="Levasseur A."/>
            <person name="Lindquist E."/>
            <person name="Lipzen A."/>
            <person name="Logrieco A.F."/>
            <person name="MacCabe A."/>
            <person name="Maekelae M.R."/>
            <person name="Malavazi I."/>
            <person name="Melin P."/>
            <person name="Meyer V."/>
            <person name="Mielnichuk N."/>
            <person name="Miskei M."/>
            <person name="Molnar A.P."/>
            <person name="Mule G."/>
            <person name="Ngan C.Y."/>
            <person name="Orejas M."/>
            <person name="Orosz E."/>
            <person name="Ouedraogo J.P."/>
            <person name="Overkamp K.M."/>
            <person name="Park H.-S."/>
            <person name="Perrone G."/>
            <person name="Piumi F."/>
            <person name="Punt P.J."/>
            <person name="Ram A.F."/>
            <person name="Ramon A."/>
            <person name="Rauscher S."/>
            <person name="Record E."/>
            <person name="Riano-Pachon D.M."/>
            <person name="Robert V."/>
            <person name="Roehrig J."/>
            <person name="Ruller R."/>
            <person name="Salamov A."/>
            <person name="Salih N.S."/>
            <person name="Samson R.A."/>
            <person name="Sandor E."/>
            <person name="Sanguinetti M."/>
            <person name="Schuetze T."/>
            <person name="Sepcic K."/>
            <person name="Shelest E."/>
            <person name="Sherlock G."/>
            <person name="Sophianopoulou V."/>
            <person name="Squina F.M."/>
            <person name="Sun H."/>
            <person name="Susca A."/>
            <person name="Todd R.B."/>
            <person name="Tsang A."/>
            <person name="Unkles S.E."/>
            <person name="van de Wiele N."/>
            <person name="van Rossen-Uffink D."/>
            <person name="Oliveira J.V."/>
            <person name="Vesth T.C."/>
            <person name="Visser J."/>
            <person name="Yu J.-H."/>
            <person name="Zhou M."/>
            <person name="Andersen M.R."/>
            <person name="Archer D.B."/>
            <person name="Baker S.E."/>
            <person name="Benoit I."/>
            <person name="Brakhage A.A."/>
            <person name="Braus G.H."/>
            <person name="Fischer R."/>
            <person name="Frisvad J.C."/>
            <person name="Goldman G.H."/>
            <person name="Houbraken J."/>
            <person name="Oakley B."/>
            <person name="Pocsi I."/>
            <person name="Scazzocchio C."/>
            <person name="Seiboth B."/>
            <person name="vanKuyk P.A."/>
            <person name="Wortman J."/>
            <person name="Dyer P.S."/>
            <person name="Grigoriev I.V."/>
        </authorList>
    </citation>
    <scope>NUCLEOTIDE SEQUENCE [LARGE SCALE GENOMIC DNA]</scope>
    <source>
        <strain evidence="20">ATCC 16872 / CBS 172.66 / WB 5094</strain>
    </source>
</reference>
<comment type="catalytic activity">
    <reaction evidence="15">
        <text>2 oxidized [2Fe-2S]-[protein] + NADPH = 2 reduced [2Fe-2S]-[protein] + NADP(+) + H(+)</text>
        <dbReference type="Rhea" id="RHEA:67716"/>
        <dbReference type="Rhea" id="RHEA-COMP:17327"/>
        <dbReference type="Rhea" id="RHEA-COMP:17328"/>
        <dbReference type="ChEBI" id="CHEBI:15378"/>
        <dbReference type="ChEBI" id="CHEBI:33737"/>
        <dbReference type="ChEBI" id="CHEBI:33738"/>
        <dbReference type="ChEBI" id="CHEBI:57783"/>
        <dbReference type="ChEBI" id="CHEBI:58349"/>
    </reaction>
</comment>
<comment type="similarity">
    <text evidence="4">Belongs to the ETF beta-subunit/FixA family.</text>
</comment>